<feature type="region of interest" description="Disordered" evidence="1">
    <location>
        <begin position="1"/>
        <end position="31"/>
    </location>
</feature>
<proteinExistence type="predicted"/>
<dbReference type="EMBL" id="JARK01001667">
    <property type="protein sequence ID" value="EYB83696.1"/>
    <property type="molecule type" value="Genomic_DNA"/>
</dbReference>
<protein>
    <submittedName>
        <fullName evidence="2">Uncharacterized protein</fullName>
    </submittedName>
</protein>
<reference evidence="3" key="1">
    <citation type="journal article" date="2015" name="Nat. Genet.">
        <title>The genome and transcriptome of the zoonotic hookworm Ancylostoma ceylanicum identify infection-specific gene families.</title>
        <authorList>
            <person name="Schwarz E.M."/>
            <person name="Hu Y."/>
            <person name="Antoshechkin I."/>
            <person name="Miller M.M."/>
            <person name="Sternberg P.W."/>
            <person name="Aroian R.V."/>
        </authorList>
    </citation>
    <scope>NUCLEOTIDE SEQUENCE</scope>
    <source>
        <strain evidence="3">HY135</strain>
    </source>
</reference>
<name>A0A016RZJ5_9BILA</name>
<evidence type="ECO:0000313" key="2">
    <source>
        <dbReference type="EMBL" id="EYB83696.1"/>
    </source>
</evidence>
<dbReference type="AlphaFoldDB" id="A0A016RZJ5"/>
<evidence type="ECO:0000313" key="3">
    <source>
        <dbReference type="Proteomes" id="UP000024635"/>
    </source>
</evidence>
<accession>A0A016RZJ5</accession>
<keyword evidence="3" id="KW-1185">Reference proteome</keyword>
<sequence length="72" mass="8111">MISGRAFMPSSSSFDEASMTQKRSDSEGPEGYVRNNRRIWAVRPRDGLIITSRSWVPPYADFSSLVDSDLLL</sequence>
<organism evidence="2 3">
    <name type="scientific">Ancylostoma ceylanicum</name>
    <dbReference type="NCBI Taxonomy" id="53326"/>
    <lineage>
        <taxon>Eukaryota</taxon>
        <taxon>Metazoa</taxon>
        <taxon>Ecdysozoa</taxon>
        <taxon>Nematoda</taxon>
        <taxon>Chromadorea</taxon>
        <taxon>Rhabditida</taxon>
        <taxon>Rhabditina</taxon>
        <taxon>Rhabditomorpha</taxon>
        <taxon>Strongyloidea</taxon>
        <taxon>Ancylostomatidae</taxon>
        <taxon>Ancylostomatinae</taxon>
        <taxon>Ancylostoma</taxon>
    </lineage>
</organism>
<comment type="caution">
    <text evidence="2">The sequence shown here is derived from an EMBL/GenBank/DDBJ whole genome shotgun (WGS) entry which is preliminary data.</text>
</comment>
<dbReference type="Proteomes" id="UP000024635">
    <property type="component" value="Unassembled WGS sequence"/>
</dbReference>
<gene>
    <name evidence="2" type="primary">Acey_s0331.g2733</name>
    <name evidence="2" type="ORF">Y032_0331g2733</name>
</gene>
<feature type="compositionally biased region" description="Polar residues" evidence="1">
    <location>
        <begin position="9"/>
        <end position="21"/>
    </location>
</feature>
<evidence type="ECO:0000256" key="1">
    <source>
        <dbReference type="SAM" id="MobiDB-lite"/>
    </source>
</evidence>